<name>A0AAV2GA68_9ROSI</name>
<dbReference type="EMBL" id="OZ034821">
    <property type="protein sequence ID" value="CAL1406738.1"/>
    <property type="molecule type" value="Genomic_DNA"/>
</dbReference>
<reference evidence="2 3" key="1">
    <citation type="submission" date="2024-04" db="EMBL/GenBank/DDBJ databases">
        <authorList>
            <person name="Fracassetti M."/>
        </authorList>
    </citation>
    <scope>NUCLEOTIDE SEQUENCE [LARGE SCALE GENOMIC DNA]</scope>
</reference>
<gene>
    <name evidence="2" type="ORF">LTRI10_LOCUS46445</name>
</gene>
<dbReference type="Proteomes" id="UP001497516">
    <property type="component" value="Chromosome 8"/>
</dbReference>
<accession>A0AAV2GA68</accession>
<feature type="region of interest" description="Disordered" evidence="1">
    <location>
        <begin position="20"/>
        <end position="111"/>
    </location>
</feature>
<dbReference type="AlphaFoldDB" id="A0AAV2GA68"/>
<protein>
    <submittedName>
        <fullName evidence="2">Uncharacterized protein</fullName>
    </submittedName>
</protein>
<organism evidence="2 3">
    <name type="scientific">Linum trigynum</name>
    <dbReference type="NCBI Taxonomy" id="586398"/>
    <lineage>
        <taxon>Eukaryota</taxon>
        <taxon>Viridiplantae</taxon>
        <taxon>Streptophyta</taxon>
        <taxon>Embryophyta</taxon>
        <taxon>Tracheophyta</taxon>
        <taxon>Spermatophyta</taxon>
        <taxon>Magnoliopsida</taxon>
        <taxon>eudicotyledons</taxon>
        <taxon>Gunneridae</taxon>
        <taxon>Pentapetalae</taxon>
        <taxon>rosids</taxon>
        <taxon>fabids</taxon>
        <taxon>Malpighiales</taxon>
        <taxon>Linaceae</taxon>
        <taxon>Linum</taxon>
    </lineage>
</organism>
<proteinExistence type="predicted"/>
<evidence type="ECO:0000313" key="2">
    <source>
        <dbReference type="EMBL" id="CAL1406738.1"/>
    </source>
</evidence>
<sequence>MCGGGGARLAGCAGFGRRCDESHTLGLPNPNRAGLGSSQQDGGPGLLPTPTGLEAMEGRGKGKAAGYDGWAPYADSRGGRLGFYGPKEGSGQRGTGPSGLTHAQPERTWAG</sequence>
<evidence type="ECO:0000256" key="1">
    <source>
        <dbReference type="SAM" id="MobiDB-lite"/>
    </source>
</evidence>
<keyword evidence="3" id="KW-1185">Reference proteome</keyword>
<evidence type="ECO:0000313" key="3">
    <source>
        <dbReference type="Proteomes" id="UP001497516"/>
    </source>
</evidence>